<keyword evidence="2" id="KW-0808">Transferase</keyword>
<dbReference type="InterPro" id="IPR013783">
    <property type="entry name" value="Ig-like_fold"/>
</dbReference>
<evidence type="ECO:0000313" key="3">
    <source>
        <dbReference type="Proteomes" id="UP000030652"/>
    </source>
</evidence>
<dbReference type="GO" id="GO:0003844">
    <property type="term" value="F:1,4-alpha-glucan branching enzyme activity"/>
    <property type="evidence" value="ECO:0007669"/>
    <property type="project" value="UniProtKB-EC"/>
</dbReference>
<dbReference type="Gene3D" id="2.60.40.10">
    <property type="entry name" value="Immunoglobulins"/>
    <property type="match status" value="1"/>
</dbReference>
<dbReference type="Pfam" id="PF02922">
    <property type="entry name" value="CBM_48"/>
    <property type="match status" value="1"/>
</dbReference>
<evidence type="ECO:0000313" key="2">
    <source>
        <dbReference type="EMBL" id="KHE92844.1"/>
    </source>
</evidence>
<dbReference type="Proteomes" id="UP000030652">
    <property type="component" value="Unassembled WGS sequence"/>
</dbReference>
<dbReference type="GO" id="GO:0005975">
    <property type="term" value="P:carbohydrate metabolic process"/>
    <property type="evidence" value="ECO:0007669"/>
    <property type="project" value="InterPro"/>
</dbReference>
<comment type="caution">
    <text evidence="2">The sequence shown here is derived from an EMBL/GenBank/DDBJ whole genome shotgun (WGS) entry which is preliminary data.</text>
</comment>
<dbReference type="SUPFAM" id="SSF81296">
    <property type="entry name" value="E set domains"/>
    <property type="match status" value="1"/>
</dbReference>
<evidence type="ECO:0000259" key="1">
    <source>
        <dbReference type="Pfam" id="PF02922"/>
    </source>
</evidence>
<dbReference type="GO" id="GO:0004553">
    <property type="term" value="F:hydrolase activity, hydrolyzing O-glycosyl compounds"/>
    <property type="evidence" value="ECO:0007669"/>
    <property type="project" value="InterPro"/>
</dbReference>
<dbReference type="InterPro" id="IPR004193">
    <property type="entry name" value="Glyco_hydro_13_N"/>
</dbReference>
<reference evidence="2 3" key="1">
    <citation type="submission" date="2014-10" db="EMBL/GenBank/DDBJ databases">
        <title>Draft genome of anammox bacterium scalindua brodae, obtained using differential coverage binning of sequence data from two enrichment reactors.</title>
        <authorList>
            <person name="Speth D.R."/>
            <person name="Russ L."/>
            <person name="Kartal B."/>
            <person name="Op den Camp H.J."/>
            <person name="Dutilh B.E."/>
            <person name="Jetten M.S."/>
        </authorList>
    </citation>
    <scope>NUCLEOTIDE SEQUENCE [LARGE SCALE GENOMIC DNA]</scope>
    <source>
        <strain evidence="2">RU1</strain>
    </source>
</reference>
<dbReference type="EMBL" id="JRYO01000087">
    <property type="protein sequence ID" value="KHE92844.1"/>
    <property type="molecule type" value="Genomic_DNA"/>
</dbReference>
<dbReference type="InterPro" id="IPR014756">
    <property type="entry name" value="Ig_E-set"/>
</dbReference>
<feature type="domain" description="Glycoside hydrolase family 13 N-terminal" evidence="1">
    <location>
        <begin position="66"/>
        <end position="128"/>
    </location>
</feature>
<sequence>MKMESTFITRFRFVYQKIRTIIARMANELSDYVSSSEKKKEMNHGIEKEFLGDICRVTFRLPESAAPDADSVCVVGDFNDWDRSENPMKKTGNGDYTVRLDLERGKEYQFRYLIDGTKWENDWNADKYIQNTYGDSDNSLVIT</sequence>
<accession>A0A0B0EJT7</accession>
<keyword evidence="2" id="KW-0328">Glycosyltransferase</keyword>
<name>A0A0B0EJT7_9BACT</name>
<dbReference type="eggNOG" id="COG0296">
    <property type="taxonomic scope" value="Bacteria"/>
</dbReference>
<gene>
    <name evidence="2" type="primary">glgB_1</name>
    <name evidence="2" type="ORF">SCABRO_01388</name>
</gene>
<proteinExistence type="predicted"/>
<protein>
    <submittedName>
        <fullName evidence="2">1,4-alpha-glucan branching enzyme GlgB</fullName>
        <ecNumber evidence="2">2.4.1.18</ecNumber>
    </submittedName>
</protein>
<organism evidence="2 3">
    <name type="scientific">Candidatus Scalindua brodae</name>
    <dbReference type="NCBI Taxonomy" id="237368"/>
    <lineage>
        <taxon>Bacteria</taxon>
        <taxon>Pseudomonadati</taxon>
        <taxon>Planctomycetota</taxon>
        <taxon>Candidatus Brocadiia</taxon>
        <taxon>Candidatus Brocadiales</taxon>
        <taxon>Candidatus Scalinduaceae</taxon>
        <taxon>Candidatus Scalindua</taxon>
    </lineage>
</organism>
<dbReference type="CDD" id="cd07184">
    <property type="entry name" value="E_set_Isoamylase_like_N"/>
    <property type="match status" value="1"/>
</dbReference>
<dbReference type="AlphaFoldDB" id="A0A0B0EJT7"/>
<dbReference type="EC" id="2.4.1.18" evidence="2"/>